<dbReference type="Gene3D" id="3.40.50.1820">
    <property type="entry name" value="alpha/beta hydrolase"/>
    <property type="match status" value="1"/>
</dbReference>
<dbReference type="InterPro" id="IPR000073">
    <property type="entry name" value="AB_hydrolase_1"/>
</dbReference>
<evidence type="ECO:0000313" key="2">
    <source>
        <dbReference type="EMBL" id="MFC3766492.1"/>
    </source>
</evidence>
<gene>
    <name evidence="2" type="ORF">ACFOUW_37090</name>
</gene>
<proteinExistence type="predicted"/>
<reference evidence="3" key="1">
    <citation type="journal article" date="2019" name="Int. J. Syst. Evol. Microbiol.">
        <title>The Global Catalogue of Microorganisms (GCM) 10K type strain sequencing project: providing services to taxonomists for standard genome sequencing and annotation.</title>
        <authorList>
            <consortium name="The Broad Institute Genomics Platform"/>
            <consortium name="The Broad Institute Genome Sequencing Center for Infectious Disease"/>
            <person name="Wu L."/>
            <person name="Ma J."/>
        </authorList>
    </citation>
    <scope>NUCLEOTIDE SEQUENCE [LARGE SCALE GENOMIC DNA]</scope>
    <source>
        <strain evidence="3">CGMCC 4.7241</strain>
    </source>
</reference>
<comment type="caution">
    <text evidence="2">The sequence shown here is derived from an EMBL/GenBank/DDBJ whole genome shotgun (WGS) entry which is preliminary data.</text>
</comment>
<dbReference type="Pfam" id="PF12697">
    <property type="entry name" value="Abhydrolase_6"/>
    <property type="match status" value="1"/>
</dbReference>
<protein>
    <submittedName>
        <fullName evidence="2">Alpha/beta fold hydrolase</fullName>
    </submittedName>
</protein>
<evidence type="ECO:0000259" key="1">
    <source>
        <dbReference type="Pfam" id="PF12697"/>
    </source>
</evidence>
<evidence type="ECO:0000313" key="3">
    <source>
        <dbReference type="Proteomes" id="UP001595699"/>
    </source>
</evidence>
<organism evidence="2 3">
    <name type="scientific">Tenggerimyces flavus</name>
    <dbReference type="NCBI Taxonomy" id="1708749"/>
    <lineage>
        <taxon>Bacteria</taxon>
        <taxon>Bacillati</taxon>
        <taxon>Actinomycetota</taxon>
        <taxon>Actinomycetes</taxon>
        <taxon>Propionibacteriales</taxon>
        <taxon>Nocardioidaceae</taxon>
        <taxon>Tenggerimyces</taxon>
    </lineage>
</organism>
<keyword evidence="3" id="KW-1185">Reference proteome</keyword>
<dbReference type="SUPFAM" id="SSF53474">
    <property type="entry name" value="alpha/beta-Hydrolases"/>
    <property type="match status" value="1"/>
</dbReference>
<accession>A0ABV7YN99</accession>
<dbReference type="Proteomes" id="UP001595699">
    <property type="component" value="Unassembled WGS sequence"/>
</dbReference>
<dbReference type="GO" id="GO:0016787">
    <property type="term" value="F:hydrolase activity"/>
    <property type="evidence" value="ECO:0007669"/>
    <property type="project" value="UniProtKB-KW"/>
</dbReference>
<name>A0ABV7YN99_9ACTN</name>
<dbReference type="RefSeq" id="WP_205121903.1">
    <property type="nucleotide sequence ID" value="NZ_JAFBCM010000001.1"/>
</dbReference>
<feature type="domain" description="AB hydrolase-1" evidence="1">
    <location>
        <begin position="42"/>
        <end position="246"/>
    </location>
</feature>
<keyword evidence="2" id="KW-0378">Hydrolase</keyword>
<dbReference type="EMBL" id="JBHRZH010000055">
    <property type="protein sequence ID" value="MFC3766492.1"/>
    <property type="molecule type" value="Genomic_DNA"/>
</dbReference>
<dbReference type="InterPro" id="IPR029058">
    <property type="entry name" value="AB_hydrolase_fold"/>
</dbReference>
<sequence>MDKVTSNDGTTIAYERHGAGPALVAVDAAMNGGDHRPLPAPVSQLAEHFTVYVYDRRGRGGSGDTAPYAVEREVEDLAAVIEAAGGSAYVYGMSSGSLLALHAAARRLPITKLALFEPPIEPREELTGESAFTVAMTALVSAGRRREAVEFLLREIGVPADLVASMPPESWAGQEALVHTMLYDCAISDGTTLPMIRSVRVPTLLLASEASGSELGGMAELVAKELPNATFRSVAGKWHGPSPDAMVAALREFFLS</sequence>